<evidence type="ECO:0000313" key="4">
    <source>
        <dbReference type="Proteomes" id="UP000824024"/>
    </source>
</evidence>
<sequence>QMMKFAFFVLLFFIYYIAGVYESRALMVLFLAQLLLIPVMFGISVILKRKLTVSFKEKLIIAGKGETFQWTLRAENKGILPVSRFQMKYTAASPGQNKEKQKKIYAGSERGVRLYALTDRMEHCGIGVFQAKKLKVYDYLSLFSRKRKLQDCMEVAVFPKEYALQIEITGTTGESIIQREGAESCFSGSSGEIRQIREYRQTDSVRHIHWNQTARTGKVWIKEYQKEKTGIVRLFLEAGDRKERSPKDMDAYYTLLYGTLLGLLKAGVFVQVFRNGNEDTEPWMMVQNRQQCMELLLRLYRSEEYHQEKYGNGTGCYAGKTIRLTKDLIWMADNKEIRRFSRENLEEELLCSRFII</sequence>
<comment type="caution">
    <text evidence="3">The sequence shown here is derived from an EMBL/GenBank/DDBJ whole genome shotgun (WGS) entry which is preliminary data.</text>
</comment>
<feature type="non-terminal residue" evidence="3">
    <location>
        <position position="1"/>
    </location>
</feature>
<dbReference type="AlphaFoldDB" id="A0A9D2D2R0"/>
<evidence type="ECO:0000256" key="1">
    <source>
        <dbReference type="SAM" id="Phobius"/>
    </source>
</evidence>
<feature type="transmembrane region" description="Helical" evidence="1">
    <location>
        <begin position="5"/>
        <end position="21"/>
    </location>
</feature>
<proteinExistence type="predicted"/>
<gene>
    <name evidence="3" type="ORF">IAA08_05965</name>
</gene>
<organism evidence="3 4">
    <name type="scientific">Candidatus Eubacterium avistercoris</name>
    <dbReference type="NCBI Taxonomy" id="2838567"/>
    <lineage>
        <taxon>Bacteria</taxon>
        <taxon>Bacillati</taxon>
        <taxon>Bacillota</taxon>
        <taxon>Clostridia</taxon>
        <taxon>Eubacteriales</taxon>
        <taxon>Eubacteriaceae</taxon>
        <taxon>Eubacterium</taxon>
    </lineage>
</organism>
<keyword evidence="1" id="KW-0812">Transmembrane</keyword>
<feature type="domain" description="DUF58" evidence="2">
    <location>
        <begin position="195"/>
        <end position="234"/>
    </location>
</feature>
<reference evidence="3" key="2">
    <citation type="submission" date="2021-04" db="EMBL/GenBank/DDBJ databases">
        <authorList>
            <person name="Gilroy R."/>
        </authorList>
    </citation>
    <scope>NUCLEOTIDE SEQUENCE</scope>
    <source>
        <strain evidence="3">CHK192-9172</strain>
    </source>
</reference>
<reference evidence="3" key="1">
    <citation type="journal article" date="2021" name="PeerJ">
        <title>Extensive microbial diversity within the chicken gut microbiome revealed by metagenomics and culture.</title>
        <authorList>
            <person name="Gilroy R."/>
            <person name="Ravi A."/>
            <person name="Getino M."/>
            <person name="Pursley I."/>
            <person name="Horton D.L."/>
            <person name="Alikhan N.F."/>
            <person name="Baker D."/>
            <person name="Gharbi K."/>
            <person name="Hall N."/>
            <person name="Watson M."/>
            <person name="Adriaenssens E.M."/>
            <person name="Foster-Nyarko E."/>
            <person name="Jarju S."/>
            <person name="Secka A."/>
            <person name="Antonio M."/>
            <person name="Oren A."/>
            <person name="Chaudhuri R.R."/>
            <person name="La Ragione R."/>
            <person name="Hildebrand F."/>
            <person name="Pallen M.J."/>
        </authorList>
    </citation>
    <scope>NUCLEOTIDE SEQUENCE</scope>
    <source>
        <strain evidence="3">CHK192-9172</strain>
    </source>
</reference>
<keyword evidence="1" id="KW-0472">Membrane</keyword>
<dbReference type="Proteomes" id="UP000824024">
    <property type="component" value="Unassembled WGS sequence"/>
</dbReference>
<accession>A0A9D2D2R0</accession>
<protein>
    <submittedName>
        <fullName evidence="3">DUF58 domain-containing protein</fullName>
    </submittedName>
</protein>
<feature type="transmembrane region" description="Helical" evidence="1">
    <location>
        <begin position="27"/>
        <end position="47"/>
    </location>
</feature>
<feature type="transmembrane region" description="Helical" evidence="1">
    <location>
        <begin position="251"/>
        <end position="273"/>
    </location>
</feature>
<evidence type="ECO:0000313" key="3">
    <source>
        <dbReference type="EMBL" id="HIZ07463.1"/>
    </source>
</evidence>
<dbReference type="EMBL" id="DXCH01000166">
    <property type="protein sequence ID" value="HIZ07463.1"/>
    <property type="molecule type" value="Genomic_DNA"/>
</dbReference>
<evidence type="ECO:0000259" key="2">
    <source>
        <dbReference type="Pfam" id="PF01882"/>
    </source>
</evidence>
<dbReference type="PANTHER" id="PTHR34351">
    <property type="entry name" value="SLR1927 PROTEIN-RELATED"/>
    <property type="match status" value="1"/>
</dbReference>
<name>A0A9D2D2R0_9FIRM</name>
<dbReference type="InterPro" id="IPR002881">
    <property type="entry name" value="DUF58"/>
</dbReference>
<keyword evidence="1" id="KW-1133">Transmembrane helix</keyword>
<dbReference type="Pfam" id="PF01882">
    <property type="entry name" value="DUF58"/>
    <property type="match status" value="1"/>
</dbReference>